<keyword evidence="3 8" id="KW-0274">FAD</keyword>
<dbReference type="Pfam" id="PF02852">
    <property type="entry name" value="Pyr_redox_dim"/>
    <property type="match status" value="1"/>
</dbReference>
<dbReference type="Gene3D" id="3.50.50.60">
    <property type="entry name" value="FAD/NAD(P)-binding domain"/>
    <property type="match status" value="2"/>
</dbReference>
<evidence type="ECO:0000313" key="13">
    <source>
        <dbReference type="EMBL" id="OGG99941.1"/>
    </source>
</evidence>
<feature type="binding site" evidence="8">
    <location>
        <position position="268"/>
    </location>
    <ligand>
        <name>NAD(+)</name>
        <dbReference type="ChEBI" id="CHEBI:57540"/>
    </ligand>
</feature>
<dbReference type="PANTHER" id="PTHR43014:SF2">
    <property type="entry name" value="MERCURIC REDUCTASE"/>
    <property type="match status" value="1"/>
</dbReference>
<feature type="binding site" evidence="8">
    <location>
        <begin position="178"/>
        <end position="185"/>
    </location>
    <ligand>
        <name>NAD(+)</name>
        <dbReference type="ChEBI" id="CHEBI:57540"/>
    </ligand>
</feature>
<dbReference type="GO" id="GO:0003955">
    <property type="term" value="F:NAD(P)H dehydrogenase (quinone) activity"/>
    <property type="evidence" value="ECO:0007669"/>
    <property type="project" value="TreeGrafter"/>
</dbReference>
<evidence type="ECO:0000256" key="9">
    <source>
        <dbReference type="PIRSR" id="PIRSR000350-4"/>
    </source>
</evidence>
<dbReference type="PRINTS" id="PR00411">
    <property type="entry name" value="PNDRDTASEI"/>
</dbReference>
<evidence type="ECO:0000256" key="6">
    <source>
        <dbReference type="ARBA" id="ARBA00023157"/>
    </source>
</evidence>
<reference evidence="13 14" key="1">
    <citation type="journal article" date="2016" name="Nat. Commun.">
        <title>Thousands of microbial genomes shed light on interconnected biogeochemical processes in an aquifer system.</title>
        <authorList>
            <person name="Anantharaman K."/>
            <person name="Brown C.T."/>
            <person name="Hug L.A."/>
            <person name="Sharon I."/>
            <person name="Castelle C.J."/>
            <person name="Probst A.J."/>
            <person name="Thomas B.C."/>
            <person name="Singh A."/>
            <person name="Wilkins M.J."/>
            <person name="Karaoz U."/>
            <person name="Brodie E.L."/>
            <person name="Williams K.H."/>
            <person name="Hubbard S.S."/>
            <person name="Banfield J.F."/>
        </authorList>
    </citation>
    <scope>NUCLEOTIDE SEQUENCE [LARGE SCALE GENOMIC DNA]</scope>
</reference>
<protein>
    <submittedName>
        <fullName evidence="13">Pyridine nucleotide-disulfide oxidoreductase</fullName>
    </submittedName>
</protein>
<evidence type="ECO:0000259" key="11">
    <source>
        <dbReference type="Pfam" id="PF02852"/>
    </source>
</evidence>
<evidence type="ECO:0000256" key="10">
    <source>
        <dbReference type="RuleBase" id="RU003691"/>
    </source>
</evidence>
<dbReference type="InterPro" id="IPR012999">
    <property type="entry name" value="Pyr_OxRdtase_I_AS"/>
</dbReference>
<dbReference type="EMBL" id="MFNF01000052">
    <property type="protein sequence ID" value="OGG99941.1"/>
    <property type="molecule type" value="Genomic_DNA"/>
</dbReference>
<dbReference type="SUPFAM" id="SSF51905">
    <property type="entry name" value="FAD/NAD(P)-binding domain"/>
    <property type="match status" value="1"/>
</dbReference>
<dbReference type="AlphaFoldDB" id="A0A1F6GP89"/>
<dbReference type="PIRSF" id="PIRSF000350">
    <property type="entry name" value="Mercury_reductase_MerA"/>
    <property type="match status" value="1"/>
</dbReference>
<feature type="domain" description="FAD/NAD(P)-binding" evidence="12">
    <location>
        <begin position="7"/>
        <end position="324"/>
    </location>
</feature>
<feature type="binding site" evidence="8">
    <location>
        <position position="309"/>
    </location>
    <ligand>
        <name>FAD</name>
        <dbReference type="ChEBI" id="CHEBI:57692"/>
    </ligand>
</feature>
<evidence type="ECO:0000313" key="14">
    <source>
        <dbReference type="Proteomes" id="UP000177583"/>
    </source>
</evidence>
<accession>A0A1F6GP89</accession>
<evidence type="ECO:0000256" key="7">
    <source>
        <dbReference type="ARBA" id="ARBA00023284"/>
    </source>
</evidence>
<dbReference type="FunFam" id="3.30.390.30:FF:000001">
    <property type="entry name" value="Dihydrolipoyl dehydrogenase"/>
    <property type="match status" value="1"/>
</dbReference>
<feature type="binding site" evidence="8">
    <location>
        <position position="53"/>
    </location>
    <ligand>
        <name>FAD</name>
        <dbReference type="ChEBI" id="CHEBI:57692"/>
    </ligand>
</feature>
<comment type="cofactor">
    <cofactor evidence="8">
        <name>FAD</name>
        <dbReference type="ChEBI" id="CHEBI:57692"/>
    </cofactor>
    <text evidence="8">Binds 1 FAD per subunit.</text>
</comment>
<keyword evidence="6" id="KW-1015">Disulfide bond</keyword>
<evidence type="ECO:0000256" key="4">
    <source>
        <dbReference type="ARBA" id="ARBA00022857"/>
    </source>
</evidence>
<keyword evidence="5 10" id="KW-0560">Oxidoreductase</keyword>
<feature type="disulfide bond" description="Redox-active" evidence="9">
    <location>
        <begin position="44"/>
        <end position="49"/>
    </location>
</feature>
<dbReference type="InterPro" id="IPR023753">
    <property type="entry name" value="FAD/NAD-binding_dom"/>
</dbReference>
<comment type="similarity">
    <text evidence="1 10">Belongs to the class-I pyridine nucleotide-disulfide oxidoreductase family.</text>
</comment>
<dbReference type="PROSITE" id="PS00076">
    <property type="entry name" value="PYRIDINE_REDOX_1"/>
    <property type="match status" value="1"/>
</dbReference>
<dbReference type="GO" id="GO:0016668">
    <property type="term" value="F:oxidoreductase activity, acting on a sulfur group of donors, NAD(P) as acceptor"/>
    <property type="evidence" value="ECO:0007669"/>
    <property type="project" value="InterPro"/>
</dbReference>
<dbReference type="InterPro" id="IPR016156">
    <property type="entry name" value="FAD/NAD-linked_Rdtase_dimer_sf"/>
</dbReference>
<evidence type="ECO:0000256" key="8">
    <source>
        <dbReference type="PIRSR" id="PIRSR000350-3"/>
    </source>
</evidence>
<dbReference type="Pfam" id="PF07992">
    <property type="entry name" value="Pyr_redox_2"/>
    <property type="match status" value="1"/>
</dbReference>
<gene>
    <name evidence="13" type="ORF">A2557_01450</name>
</gene>
<evidence type="ECO:0000256" key="1">
    <source>
        <dbReference type="ARBA" id="ARBA00007532"/>
    </source>
</evidence>
<keyword evidence="2 10" id="KW-0285">Flavoprotein</keyword>
<evidence type="ECO:0000256" key="5">
    <source>
        <dbReference type="ARBA" id="ARBA00023002"/>
    </source>
</evidence>
<keyword evidence="8" id="KW-0547">Nucleotide-binding</keyword>
<dbReference type="GO" id="GO:0050660">
    <property type="term" value="F:flavin adenine dinucleotide binding"/>
    <property type="evidence" value="ECO:0007669"/>
    <property type="project" value="TreeGrafter"/>
</dbReference>
<sequence length="480" mass="52190">MATRYDYNLIVIGAGAAGLTGAYLAAASKAKVLLVERHKMGGDCLNTGCVPSKALLRTGKILSYIRRANEFGLAGATAQVDFALVMERVQAVIRQVAPHDSIDRYQSLGVEVQIGEARLTGPHQVEVGGRTYSARAILLATGARPLVPPFKGLEQIPYSTSDNLWDLRTQPKELLVLGGGPIGCELAQAFGRLGSQVKIVNLAAHLLDREDPEVAQLIEKRFQQEGIKLFNSHKALEFGREEGRPYLLAQGPVGPVKIGFDHALIALGRQANSEIPGAKELGIHLRGNGTVEANPFLQTNLPHIFVAGDLTGPYQFTHTAGHQAWYAAVNALFDPFKKFKVDYSVIPWCTFVDPEVAHVGLNETEAKQQGLDYQVTHYPLADLDRAIADAETQGFVKVLTQGSKDRILGVTIVGSHAGDLIAEFVLAMKQGRGLNQILGTIHIYPTLAEANKMAAGAWKRTHLPKGLLALVELFHRWRRS</sequence>
<dbReference type="PANTHER" id="PTHR43014">
    <property type="entry name" value="MERCURIC REDUCTASE"/>
    <property type="match status" value="1"/>
</dbReference>
<organism evidence="13 14">
    <name type="scientific">Candidatus Lambdaproteobacteria bacterium RIFOXYD2_FULL_56_26</name>
    <dbReference type="NCBI Taxonomy" id="1817773"/>
    <lineage>
        <taxon>Bacteria</taxon>
        <taxon>Pseudomonadati</taxon>
        <taxon>Pseudomonadota</taxon>
        <taxon>Candidatus Lambdaproteobacteria</taxon>
    </lineage>
</organism>
<dbReference type="Gene3D" id="3.30.390.30">
    <property type="match status" value="1"/>
</dbReference>
<keyword evidence="8" id="KW-0520">NAD</keyword>
<evidence type="ECO:0000256" key="2">
    <source>
        <dbReference type="ARBA" id="ARBA00022630"/>
    </source>
</evidence>
<dbReference type="InterPro" id="IPR004099">
    <property type="entry name" value="Pyr_nucl-diS_OxRdtase_dimer"/>
</dbReference>
<dbReference type="Proteomes" id="UP000177583">
    <property type="component" value="Unassembled WGS sequence"/>
</dbReference>
<comment type="caution">
    <text evidence="13">The sequence shown here is derived from an EMBL/GenBank/DDBJ whole genome shotgun (WGS) entry which is preliminary data.</text>
</comment>
<keyword evidence="7 10" id="KW-0676">Redox-active center</keyword>
<dbReference type="PRINTS" id="PR00368">
    <property type="entry name" value="FADPNR"/>
</dbReference>
<evidence type="ECO:0000259" key="12">
    <source>
        <dbReference type="Pfam" id="PF07992"/>
    </source>
</evidence>
<keyword evidence="4" id="KW-0521">NADP</keyword>
<dbReference type="InterPro" id="IPR001100">
    <property type="entry name" value="Pyr_nuc-diS_OxRdtase"/>
</dbReference>
<proteinExistence type="inferred from homology"/>
<feature type="domain" description="Pyridine nucleotide-disulphide oxidoreductase dimerisation" evidence="11">
    <location>
        <begin position="346"/>
        <end position="454"/>
    </location>
</feature>
<name>A0A1F6GP89_9PROT</name>
<dbReference type="SUPFAM" id="SSF55424">
    <property type="entry name" value="FAD/NAD-linked reductases, dimerisation (C-terminal) domain"/>
    <property type="match status" value="1"/>
</dbReference>
<dbReference type="InterPro" id="IPR036188">
    <property type="entry name" value="FAD/NAD-bd_sf"/>
</dbReference>
<evidence type="ECO:0000256" key="3">
    <source>
        <dbReference type="ARBA" id="ARBA00022827"/>
    </source>
</evidence>